<reference evidence="2 3" key="1">
    <citation type="journal article" date="1998" name="Tuber. Lung Dis.">
        <title>Mycobacteriophage TM4: genome structure and gene expression.</title>
        <authorList>
            <person name="Ford M.E."/>
            <person name="Stenstrom C."/>
            <person name="Hendrix R.W."/>
            <person name="Hatfull G.F."/>
        </authorList>
    </citation>
    <scope>NUCLEOTIDE SEQUENCE</scope>
</reference>
<sequence>MAEQTESTTETTEGKPAEDNSTEGADGGQSGDQGKTFTQAELDKVIEQRLARERAKFGDYDQLKADAAELAKIRDGEKSELQKALERAEQAEKRAEQAEFTSLRSKVAAVKGVPASSLTGKTEDELNASADELIAWRDQNKPPAPPKRNPAQGGGGLKSGATGNGNTNSDPKAAAAEALRRLRAGG</sequence>
<feature type="region of interest" description="Disordered" evidence="1">
    <location>
        <begin position="1"/>
        <end position="40"/>
    </location>
</feature>
<evidence type="ECO:0000313" key="2">
    <source>
        <dbReference type="EMBL" id="AAD17576.1"/>
    </source>
</evidence>
<feature type="region of interest" description="Disordered" evidence="1">
    <location>
        <begin position="84"/>
        <end position="103"/>
    </location>
</feature>
<gene>
    <name evidence="2" type="primary">8</name>
    <name evidence="2" type="ORF">TM4_8</name>
</gene>
<feature type="region of interest" description="Disordered" evidence="1">
    <location>
        <begin position="108"/>
        <end position="186"/>
    </location>
</feature>
<dbReference type="KEGG" id="vg:932272"/>
<dbReference type="Proteomes" id="UP000002133">
    <property type="component" value="Segment"/>
</dbReference>
<dbReference type="RefSeq" id="NP_569744.1">
    <property type="nucleotide sequence ID" value="NC_003387.1"/>
</dbReference>
<organism evidence="2 3">
    <name type="scientific">Mycobacterium phage TM4</name>
    <name type="common">Mycobacteriophage TM4</name>
    <dbReference type="NCBI Taxonomy" id="88870"/>
    <lineage>
        <taxon>Viruses</taxon>
        <taxon>Duplodnaviria</taxon>
        <taxon>Heunggongvirae</taxon>
        <taxon>Uroviricota</taxon>
        <taxon>Caudoviricetes</taxon>
        <taxon>Weiservirinae</taxon>
        <taxon>Timquatrovirus</taxon>
        <taxon>Timquatrovirus TM4</taxon>
        <taxon>Mycobacterium virus TM4</taxon>
    </lineage>
</organism>
<evidence type="ECO:0000313" key="3">
    <source>
        <dbReference type="Proteomes" id="UP000002133"/>
    </source>
</evidence>
<keyword evidence="3" id="KW-1185">Reference proteome</keyword>
<evidence type="ECO:0000256" key="1">
    <source>
        <dbReference type="SAM" id="MobiDB-lite"/>
    </source>
</evidence>
<feature type="compositionally biased region" description="Low complexity" evidence="1">
    <location>
        <begin position="1"/>
        <end position="11"/>
    </location>
</feature>
<proteinExistence type="predicted"/>
<organismHost>
    <name type="scientific">Mycobacterium</name>
    <dbReference type="NCBI Taxonomy" id="1763"/>
</organismHost>
<protein>
    <submittedName>
        <fullName evidence="2">Scaffolding protein</fullName>
    </submittedName>
</protein>
<name>Q9ZX69_BPMT4</name>
<feature type="compositionally biased region" description="Basic and acidic residues" evidence="1">
    <location>
        <begin position="84"/>
        <end position="97"/>
    </location>
</feature>
<dbReference type="OrthoDB" id="25783at10239"/>
<dbReference type="EMBL" id="AF068845">
    <property type="protein sequence ID" value="AAD17576.1"/>
    <property type="molecule type" value="Genomic_DNA"/>
</dbReference>
<accession>Q9ZX69</accession>